<evidence type="ECO:0000313" key="5">
    <source>
        <dbReference type="Proteomes" id="UP001244341"/>
    </source>
</evidence>
<dbReference type="InterPro" id="IPR038765">
    <property type="entry name" value="Papain-like_cys_pep_sf"/>
</dbReference>
<proteinExistence type="inferred from homology"/>
<dbReference type="Gene3D" id="3.90.70.10">
    <property type="entry name" value="Cysteine proteinases"/>
    <property type="match status" value="1"/>
</dbReference>
<reference evidence="4 5" key="1">
    <citation type="submission" date="2023-05" db="EMBL/GenBank/DDBJ databases">
        <title>A 100% complete, gapless, phased diploid assembly of the Scenedesmus obliquus UTEX 3031 genome.</title>
        <authorList>
            <person name="Biondi T.C."/>
            <person name="Hanschen E.R."/>
            <person name="Kwon T."/>
            <person name="Eng W."/>
            <person name="Kruse C.P.S."/>
            <person name="Koehler S.I."/>
            <person name="Kunde Y."/>
            <person name="Gleasner C.D."/>
            <person name="You Mak K.T."/>
            <person name="Polle J."/>
            <person name="Hovde B.T."/>
            <person name="Starkenburg S.R."/>
        </authorList>
    </citation>
    <scope>NUCLEOTIDE SEQUENCE [LARGE SCALE GENOMIC DNA]</scope>
    <source>
        <strain evidence="4 5">DOE0152z</strain>
    </source>
</reference>
<evidence type="ECO:0000256" key="2">
    <source>
        <dbReference type="SAM" id="MobiDB-lite"/>
    </source>
</evidence>
<feature type="compositionally biased region" description="Gly residues" evidence="2">
    <location>
        <begin position="285"/>
        <end position="294"/>
    </location>
</feature>
<evidence type="ECO:0000259" key="3">
    <source>
        <dbReference type="SMART" id="SM00645"/>
    </source>
</evidence>
<organism evidence="4 5">
    <name type="scientific">Tetradesmus obliquus</name>
    <name type="common">Green alga</name>
    <name type="synonym">Acutodesmus obliquus</name>
    <dbReference type="NCBI Taxonomy" id="3088"/>
    <lineage>
        <taxon>Eukaryota</taxon>
        <taxon>Viridiplantae</taxon>
        <taxon>Chlorophyta</taxon>
        <taxon>core chlorophytes</taxon>
        <taxon>Chlorophyceae</taxon>
        <taxon>CS clade</taxon>
        <taxon>Sphaeropleales</taxon>
        <taxon>Scenedesmaceae</taxon>
        <taxon>Tetradesmus</taxon>
    </lineage>
</organism>
<dbReference type="InterPro" id="IPR000668">
    <property type="entry name" value="Peptidase_C1A_C"/>
</dbReference>
<feature type="domain" description="Peptidase C1A papain C-terminal" evidence="3">
    <location>
        <begin position="358"/>
        <end position="592"/>
    </location>
</feature>
<keyword evidence="5" id="KW-1185">Reference proteome</keyword>
<accession>A0ABY8U2Z2</accession>
<gene>
    <name evidence="4" type="ORF">OEZ85_002843</name>
</gene>
<dbReference type="InterPro" id="IPR013128">
    <property type="entry name" value="Peptidase_C1A"/>
</dbReference>
<feature type="compositionally biased region" description="Low complexity" evidence="2">
    <location>
        <begin position="186"/>
        <end position="195"/>
    </location>
</feature>
<feature type="compositionally biased region" description="Pro residues" evidence="2">
    <location>
        <begin position="655"/>
        <end position="673"/>
    </location>
</feature>
<dbReference type="PANTHER" id="PTHR12411">
    <property type="entry name" value="CYSTEINE PROTEASE FAMILY C1-RELATED"/>
    <property type="match status" value="1"/>
</dbReference>
<evidence type="ECO:0000256" key="1">
    <source>
        <dbReference type="ARBA" id="ARBA00008455"/>
    </source>
</evidence>
<dbReference type="Pfam" id="PF00112">
    <property type="entry name" value="Peptidase_C1"/>
    <property type="match status" value="1"/>
</dbReference>
<feature type="region of interest" description="Disordered" evidence="2">
    <location>
        <begin position="159"/>
        <end position="197"/>
    </location>
</feature>
<evidence type="ECO:0000313" key="4">
    <source>
        <dbReference type="EMBL" id="WIA14311.1"/>
    </source>
</evidence>
<feature type="region of interest" description="Disordered" evidence="2">
    <location>
        <begin position="647"/>
        <end position="679"/>
    </location>
</feature>
<feature type="compositionally biased region" description="Low complexity" evidence="2">
    <location>
        <begin position="159"/>
        <end position="173"/>
    </location>
</feature>
<dbReference type="SUPFAM" id="SSF54001">
    <property type="entry name" value="Cysteine proteinases"/>
    <property type="match status" value="1"/>
</dbReference>
<dbReference type="SMART" id="SM00645">
    <property type="entry name" value="Pept_C1"/>
    <property type="match status" value="1"/>
</dbReference>
<comment type="similarity">
    <text evidence="1">Belongs to the peptidase C1 family.</text>
</comment>
<sequence>MLPPTCATKDEQWPDMDTCCAQIAFKMNSSKDISGWKEHFERTRKQQSREVLNSMMKEYDPDCEKDGSSSNLPAPLVRLHQLYYNWDSSAGQGTVSGSGGSVGSTQGRRFSQPPFPVIGGVERAAGAAAEAPGPDSGQEDAGMLLDVSAFAATQNDTGTQAGAAAGAEAGGDALTPSRRSARLARQQQQQQQQQQHYGDDALQYKEVLENSGFSPSSVKTLLVENMGAALAAAVEAGVPPSDKQIARPPGAEKPVGRLPRDTGGGAGKPEGRRKKAGGKGKGGKGGKGGSAGGSKGRKRNLSDEDSAELGALLVLEMVSAGAAPAVEPQGATRRVLQQSNRFTGLTYDAAKGLNTADTPGRRAFISPAQDQGTCGACVGFAVTAAAEAAINVYKQQNWDKLGLSEQALSFCMLFPRISCALGASYDDVVKLLLQGGVKQWPSRDCFGYLADVSSTEECIEVNLGRCSQLPEGGVFSAVDAGSALATMAKVKEQIMLTGGVLTSMAMSEATFDRFVVSTTAASGTFTATEEASRLGGAAIMHAVFCYGWWDNPRSVGDGYWMCKNSWGPGWGRNGSFNVAYGSAFTMQPDYTFALQFNKANTKQWVADIQQRLKPDLTLSAASSGPFRLCGRTAQLLGDIIGPPARPSPSFAVPMSPSPKPARPSPSPSPPAPPGGASSCSLSRANDPACKRCVRNIGIGFFNRCVVLYDSSVACAGTNTYVRGLCA</sequence>
<name>A0ABY8U2Z2_TETOB</name>
<dbReference type="Proteomes" id="UP001244341">
    <property type="component" value="Chromosome 5b"/>
</dbReference>
<feature type="region of interest" description="Disordered" evidence="2">
    <location>
        <begin position="93"/>
        <end position="114"/>
    </location>
</feature>
<dbReference type="EMBL" id="CP126212">
    <property type="protein sequence ID" value="WIA14311.1"/>
    <property type="molecule type" value="Genomic_DNA"/>
</dbReference>
<feature type="region of interest" description="Disordered" evidence="2">
    <location>
        <begin position="237"/>
        <end position="303"/>
    </location>
</feature>
<protein>
    <recommendedName>
        <fullName evidence="3">Peptidase C1A papain C-terminal domain-containing protein</fullName>
    </recommendedName>
</protein>
<feature type="compositionally biased region" description="Basic residues" evidence="2">
    <location>
        <begin position="271"/>
        <end position="284"/>
    </location>
</feature>